<reference evidence="2" key="1">
    <citation type="journal article" date="2019" name="Int. J. Syst. Evol. Microbiol.">
        <title>The Global Catalogue of Microorganisms (GCM) 10K type strain sequencing project: providing services to taxonomists for standard genome sequencing and annotation.</title>
        <authorList>
            <consortium name="The Broad Institute Genomics Platform"/>
            <consortium name="The Broad Institute Genome Sequencing Center for Infectious Disease"/>
            <person name="Wu L."/>
            <person name="Ma J."/>
        </authorList>
    </citation>
    <scope>NUCLEOTIDE SEQUENCE [LARGE SCALE GENOMIC DNA]</scope>
    <source>
        <strain evidence="2">JCM 19635</strain>
    </source>
</reference>
<keyword evidence="2" id="KW-1185">Reference proteome</keyword>
<evidence type="ECO:0000313" key="2">
    <source>
        <dbReference type="Proteomes" id="UP001596513"/>
    </source>
</evidence>
<name>A0ABW2U7M8_9BACT</name>
<dbReference type="EMBL" id="JBHTEK010000001">
    <property type="protein sequence ID" value="MFC7668230.1"/>
    <property type="molecule type" value="Genomic_DNA"/>
</dbReference>
<proteinExistence type="predicted"/>
<dbReference type="Proteomes" id="UP001596513">
    <property type="component" value="Unassembled WGS sequence"/>
</dbReference>
<protein>
    <recommendedName>
        <fullName evidence="3">Outer membrane protein beta-barrel domain-containing protein</fullName>
    </recommendedName>
</protein>
<evidence type="ECO:0000313" key="1">
    <source>
        <dbReference type="EMBL" id="MFC7668230.1"/>
    </source>
</evidence>
<organism evidence="1 2">
    <name type="scientific">Hymenobacter humi</name>
    <dbReference type="NCBI Taxonomy" id="1411620"/>
    <lineage>
        <taxon>Bacteria</taxon>
        <taxon>Pseudomonadati</taxon>
        <taxon>Bacteroidota</taxon>
        <taxon>Cytophagia</taxon>
        <taxon>Cytophagales</taxon>
        <taxon>Hymenobacteraceae</taxon>
        <taxon>Hymenobacter</taxon>
    </lineage>
</organism>
<comment type="caution">
    <text evidence="1">The sequence shown here is derived from an EMBL/GenBank/DDBJ whole genome shotgun (WGS) entry which is preliminary data.</text>
</comment>
<accession>A0ABW2U7M8</accession>
<dbReference type="RefSeq" id="WP_380203379.1">
    <property type="nucleotide sequence ID" value="NZ_JBHTEK010000001.1"/>
</dbReference>
<evidence type="ECO:0008006" key="3">
    <source>
        <dbReference type="Google" id="ProtNLM"/>
    </source>
</evidence>
<gene>
    <name evidence="1" type="ORF">ACFQT0_13220</name>
</gene>
<sequence>MPVRVGYTLGPARERLRYGVVTGVDAAWYLGGNSAGTDTAPTAWSSSGSPYRPLSLSVSAGLDLRYRVASRLDLMAQPTVTRFLTSLTESGSGLQSRYLLGAGVLFGASYQLR</sequence>